<dbReference type="AlphaFoldDB" id="A0A4C1TWU3"/>
<gene>
    <name evidence="1" type="ORF">EVAR_12907_1</name>
</gene>
<proteinExistence type="predicted"/>
<protein>
    <submittedName>
        <fullName evidence="1">Uncharacterized protein</fullName>
    </submittedName>
</protein>
<keyword evidence="2" id="KW-1185">Reference proteome</keyword>
<dbReference type="Proteomes" id="UP000299102">
    <property type="component" value="Unassembled WGS sequence"/>
</dbReference>
<reference evidence="1 2" key="1">
    <citation type="journal article" date="2019" name="Commun. Biol.">
        <title>The bagworm genome reveals a unique fibroin gene that provides high tensile strength.</title>
        <authorList>
            <person name="Kono N."/>
            <person name="Nakamura H."/>
            <person name="Ohtoshi R."/>
            <person name="Tomita M."/>
            <person name="Numata K."/>
            <person name="Arakawa K."/>
        </authorList>
    </citation>
    <scope>NUCLEOTIDE SEQUENCE [LARGE SCALE GENOMIC DNA]</scope>
</reference>
<name>A0A4C1TWU3_EUMVA</name>
<comment type="caution">
    <text evidence="1">The sequence shown here is derived from an EMBL/GenBank/DDBJ whole genome shotgun (WGS) entry which is preliminary data.</text>
</comment>
<evidence type="ECO:0000313" key="2">
    <source>
        <dbReference type="Proteomes" id="UP000299102"/>
    </source>
</evidence>
<sequence length="91" mass="10617">MRGRQRRRSLRYDRESVHRTHVALIPQICEVHGHAPSIVICTPIATCEARAAIYKSEHRNAVHHFAHTPQECVLRSDHEENSKKRGLTRRF</sequence>
<evidence type="ECO:0000313" key="1">
    <source>
        <dbReference type="EMBL" id="GBP18126.1"/>
    </source>
</evidence>
<dbReference type="OrthoDB" id="5864054at2759"/>
<dbReference type="EMBL" id="BGZK01000093">
    <property type="protein sequence ID" value="GBP18126.1"/>
    <property type="molecule type" value="Genomic_DNA"/>
</dbReference>
<organism evidence="1 2">
    <name type="scientific">Eumeta variegata</name>
    <name type="common">Bagworm moth</name>
    <name type="synonym">Eumeta japonica</name>
    <dbReference type="NCBI Taxonomy" id="151549"/>
    <lineage>
        <taxon>Eukaryota</taxon>
        <taxon>Metazoa</taxon>
        <taxon>Ecdysozoa</taxon>
        <taxon>Arthropoda</taxon>
        <taxon>Hexapoda</taxon>
        <taxon>Insecta</taxon>
        <taxon>Pterygota</taxon>
        <taxon>Neoptera</taxon>
        <taxon>Endopterygota</taxon>
        <taxon>Lepidoptera</taxon>
        <taxon>Glossata</taxon>
        <taxon>Ditrysia</taxon>
        <taxon>Tineoidea</taxon>
        <taxon>Psychidae</taxon>
        <taxon>Oiketicinae</taxon>
        <taxon>Eumeta</taxon>
    </lineage>
</organism>
<accession>A0A4C1TWU3</accession>